<keyword evidence="2" id="KW-0689">Ribosomal protein</keyword>
<dbReference type="NCBIfam" id="TIGR01011">
    <property type="entry name" value="rpsB_bact"/>
    <property type="match status" value="1"/>
</dbReference>
<evidence type="ECO:0000256" key="3">
    <source>
        <dbReference type="ARBA" id="ARBA00023274"/>
    </source>
</evidence>
<dbReference type="AlphaFoldDB" id="A0A381WAR1"/>
<protein>
    <recommendedName>
        <fullName evidence="7">30S ribosomal protein S2</fullName>
    </recommendedName>
</protein>
<dbReference type="InterPro" id="IPR023591">
    <property type="entry name" value="Ribosomal_uS2_flav_dom_sf"/>
</dbReference>
<dbReference type="GO" id="GO:0022627">
    <property type="term" value="C:cytosolic small ribosomal subunit"/>
    <property type="evidence" value="ECO:0007669"/>
    <property type="project" value="TreeGrafter"/>
</dbReference>
<dbReference type="Gene3D" id="3.40.50.10490">
    <property type="entry name" value="Glucose-6-phosphate isomerase like protein, domain 1"/>
    <property type="match status" value="1"/>
</dbReference>
<keyword evidence="4" id="KW-0175">Coiled coil</keyword>
<dbReference type="PRINTS" id="PR00395">
    <property type="entry name" value="RIBOSOMALS2"/>
</dbReference>
<dbReference type="PANTHER" id="PTHR12534:SF0">
    <property type="entry name" value="SMALL RIBOSOMAL SUBUNIT PROTEIN US2M"/>
    <property type="match status" value="1"/>
</dbReference>
<evidence type="ECO:0000256" key="4">
    <source>
        <dbReference type="SAM" id="Coils"/>
    </source>
</evidence>
<sequence>MQKFEHKSTHILGADLGFGKSYMGFMGVTTQKGIKMATITMRQMLEAGAHFGHKTRYWNPKMAPYIFGQRNGIHIINLETTLPLLEEACLFIEKIAADSGTILFVGTKPAVKNEIQNAGKECKMPYVSNRWLGGTLTNNETIAQSIKKLEELENSLKDENIDNVTKKEALTIRRAFEKLNRSLGGIRSMNRLPDAIFIIDVNYEKNAVQEAKVLGIPIIGIVDTNSSPDDIDYIIPSNDDSRGTAKVITSSIIESFLKGKKSIPMLDDTDDDFIEVDGEGNISKDQTKRKKRIFVADKKITKEKVSEDKVETDDGEDGDKIDDTRESENPDISREEEQKNQDINSDQLNDPSNSEPSVEEKTKPGSELPGSSESEDNEDKKDS</sequence>
<dbReference type="Pfam" id="PF00318">
    <property type="entry name" value="Ribosomal_S2"/>
    <property type="match status" value="1"/>
</dbReference>
<evidence type="ECO:0008006" key="7">
    <source>
        <dbReference type="Google" id="ProtNLM"/>
    </source>
</evidence>
<dbReference type="CDD" id="cd01425">
    <property type="entry name" value="RPS2"/>
    <property type="match status" value="1"/>
</dbReference>
<feature type="compositionally biased region" description="Basic and acidic residues" evidence="5">
    <location>
        <begin position="321"/>
        <end position="340"/>
    </location>
</feature>
<dbReference type="PROSITE" id="PS00962">
    <property type="entry name" value="RIBOSOMAL_S2_1"/>
    <property type="match status" value="1"/>
</dbReference>
<dbReference type="GO" id="GO:0003735">
    <property type="term" value="F:structural constituent of ribosome"/>
    <property type="evidence" value="ECO:0007669"/>
    <property type="project" value="InterPro"/>
</dbReference>
<organism evidence="6">
    <name type="scientific">marine metagenome</name>
    <dbReference type="NCBI Taxonomy" id="408172"/>
    <lineage>
        <taxon>unclassified sequences</taxon>
        <taxon>metagenomes</taxon>
        <taxon>ecological metagenomes</taxon>
    </lineage>
</organism>
<reference evidence="6" key="1">
    <citation type="submission" date="2018-05" db="EMBL/GenBank/DDBJ databases">
        <authorList>
            <person name="Lanie J.A."/>
            <person name="Ng W.-L."/>
            <person name="Kazmierczak K.M."/>
            <person name="Andrzejewski T.M."/>
            <person name="Davidsen T.M."/>
            <person name="Wayne K.J."/>
            <person name="Tettelin H."/>
            <person name="Glass J.I."/>
            <person name="Rusch D."/>
            <person name="Podicherti R."/>
            <person name="Tsui H.-C.T."/>
            <person name="Winkler M.E."/>
        </authorList>
    </citation>
    <scope>NUCLEOTIDE SEQUENCE</scope>
</reference>
<name>A0A381WAR1_9ZZZZ</name>
<evidence type="ECO:0000256" key="1">
    <source>
        <dbReference type="ARBA" id="ARBA00006242"/>
    </source>
</evidence>
<feature type="region of interest" description="Disordered" evidence="5">
    <location>
        <begin position="303"/>
        <end position="383"/>
    </location>
</feature>
<feature type="compositionally biased region" description="Polar residues" evidence="5">
    <location>
        <begin position="341"/>
        <end position="356"/>
    </location>
</feature>
<comment type="similarity">
    <text evidence="1">Belongs to the universal ribosomal protein uS2 family.</text>
</comment>
<dbReference type="PROSITE" id="PS00963">
    <property type="entry name" value="RIBOSOMAL_S2_2"/>
    <property type="match status" value="1"/>
</dbReference>
<evidence type="ECO:0000256" key="2">
    <source>
        <dbReference type="ARBA" id="ARBA00022980"/>
    </source>
</evidence>
<accession>A0A381WAR1</accession>
<feature type="compositionally biased region" description="Acidic residues" evidence="5">
    <location>
        <begin position="310"/>
        <end position="320"/>
    </location>
</feature>
<dbReference type="HAMAP" id="MF_00291_B">
    <property type="entry name" value="Ribosomal_uS2_B"/>
    <property type="match status" value="1"/>
</dbReference>
<dbReference type="Gene3D" id="1.10.287.610">
    <property type="entry name" value="Helix hairpin bin"/>
    <property type="match status" value="1"/>
</dbReference>
<dbReference type="InterPro" id="IPR005706">
    <property type="entry name" value="Ribosomal_uS2_bac/mit/plastid"/>
</dbReference>
<dbReference type="GO" id="GO:0006412">
    <property type="term" value="P:translation"/>
    <property type="evidence" value="ECO:0007669"/>
    <property type="project" value="InterPro"/>
</dbReference>
<evidence type="ECO:0000256" key="5">
    <source>
        <dbReference type="SAM" id="MobiDB-lite"/>
    </source>
</evidence>
<evidence type="ECO:0000313" key="6">
    <source>
        <dbReference type="EMBL" id="SVA49564.1"/>
    </source>
</evidence>
<dbReference type="SUPFAM" id="SSF52313">
    <property type="entry name" value="Ribosomal protein S2"/>
    <property type="match status" value="1"/>
</dbReference>
<dbReference type="EMBL" id="UINC01011206">
    <property type="protein sequence ID" value="SVA49564.1"/>
    <property type="molecule type" value="Genomic_DNA"/>
</dbReference>
<dbReference type="InterPro" id="IPR018130">
    <property type="entry name" value="Ribosomal_uS2_CS"/>
</dbReference>
<keyword evidence="3" id="KW-0687">Ribonucleoprotein</keyword>
<feature type="coiled-coil region" evidence="4">
    <location>
        <begin position="139"/>
        <end position="169"/>
    </location>
</feature>
<dbReference type="PANTHER" id="PTHR12534">
    <property type="entry name" value="30S RIBOSOMAL PROTEIN S2 PROKARYOTIC AND ORGANELLAR"/>
    <property type="match status" value="1"/>
</dbReference>
<proteinExistence type="inferred from homology"/>
<gene>
    <name evidence="6" type="ORF">METZ01_LOCUS102418</name>
</gene>
<dbReference type="InterPro" id="IPR001865">
    <property type="entry name" value="Ribosomal_uS2"/>
</dbReference>